<keyword evidence="5" id="KW-0256">Endoplasmic reticulum</keyword>
<keyword evidence="11" id="KW-1207">Sterol metabolism</keyword>
<keyword evidence="9" id="KW-0443">Lipid metabolism</keyword>
<dbReference type="OMA" id="SQWERRR"/>
<keyword evidence="6" id="KW-0752">Steroid biosynthesis</keyword>
<feature type="compositionally biased region" description="Basic and acidic residues" evidence="13">
    <location>
        <begin position="212"/>
        <end position="226"/>
    </location>
</feature>
<evidence type="ECO:0008006" key="17">
    <source>
        <dbReference type="Google" id="ProtNLM"/>
    </source>
</evidence>
<dbReference type="GO" id="GO:0005789">
    <property type="term" value="C:endoplasmic reticulum membrane"/>
    <property type="evidence" value="ECO:0007669"/>
    <property type="project" value="UniProtKB-SubCell"/>
</dbReference>
<evidence type="ECO:0000256" key="6">
    <source>
        <dbReference type="ARBA" id="ARBA00022955"/>
    </source>
</evidence>
<evidence type="ECO:0000256" key="13">
    <source>
        <dbReference type="SAM" id="MobiDB-lite"/>
    </source>
</evidence>
<keyword evidence="16" id="KW-1185">Reference proteome</keyword>
<sequence length="333" mass="35890">ARSRAGQGEPRAARLQHGSSTAPAGPHSPAAPSPRPPAPPAPPPRPARSAPSPRSNGPPGWKLPPGRPRPTGRSSPGLPRSLRRGAPRATALAPAPRGRLSARRTRSFIAPSARSDPVATPAASPLLQQPAAAGPASPRPHCACASGAVPPAPARTRGVSTTPSDRQRGGGTGRGAAFDWRRWPSRPRGARVERHARSQWERRRAARVGAPVRERGAGPRRRQDEPLPERVAQLARHGVRHRRREHAAELPRPQLPLGEALYRQPRSCLYYITLFTFFMALVHFLSEVFIYHTAALTIGVMAPLMVASFSILGMLIGLQYLEVEALSENKKKN</sequence>
<evidence type="ECO:0000256" key="11">
    <source>
        <dbReference type="ARBA" id="ARBA00023166"/>
    </source>
</evidence>
<reference evidence="15" key="2">
    <citation type="submission" date="2025-09" db="UniProtKB">
        <authorList>
            <consortium name="Ensembl"/>
        </authorList>
    </citation>
    <scope>IDENTIFICATION</scope>
</reference>
<keyword evidence="10 14" id="KW-0472">Membrane</keyword>
<keyword evidence="12" id="KW-0753">Steroid metabolism</keyword>
<comment type="similarity">
    <text evidence="2">Belongs to the ERG28 family.</text>
</comment>
<feature type="compositionally biased region" description="Low complexity" evidence="13">
    <location>
        <begin position="121"/>
        <end position="140"/>
    </location>
</feature>
<name>A0A669Q7F9_PHACC</name>
<keyword evidence="4 14" id="KW-0812">Transmembrane</keyword>
<evidence type="ECO:0000256" key="7">
    <source>
        <dbReference type="ARBA" id="ARBA00022989"/>
    </source>
</evidence>
<evidence type="ECO:0000256" key="4">
    <source>
        <dbReference type="ARBA" id="ARBA00022692"/>
    </source>
</evidence>
<keyword evidence="8" id="KW-0756">Sterol biosynthesis</keyword>
<evidence type="ECO:0000256" key="10">
    <source>
        <dbReference type="ARBA" id="ARBA00023136"/>
    </source>
</evidence>
<evidence type="ECO:0000313" key="16">
    <source>
        <dbReference type="Proteomes" id="UP000472261"/>
    </source>
</evidence>
<evidence type="ECO:0000256" key="1">
    <source>
        <dbReference type="ARBA" id="ARBA00004477"/>
    </source>
</evidence>
<feature type="transmembrane region" description="Helical" evidence="14">
    <location>
        <begin position="298"/>
        <end position="321"/>
    </location>
</feature>
<feature type="compositionally biased region" description="Pro residues" evidence="13">
    <location>
        <begin position="29"/>
        <end position="46"/>
    </location>
</feature>
<evidence type="ECO:0000256" key="8">
    <source>
        <dbReference type="ARBA" id="ARBA00023011"/>
    </source>
</evidence>
<comment type="subcellular location">
    <subcellularLocation>
        <location evidence="1">Endoplasmic reticulum membrane</location>
        <topology evidence="1">Multi-pass membrane protein</topology>
    </subcellularLocation>
</comment>
<evidence type="ECO:0000256" key="5">
    <source>
        <dbReference type="ARBA" id="ARBA00022824"/>
    </source>
</evidence>
<evidence type="ECO:0000313" key="15">
    <source>
        <dbReference type="Ensembl" id="ENSPCLP00000010011.1"/>
    </source>
</evidence>
<evidence type="ECO:0000256" key="2">
    <source>
        <dbReference type="ARBA" id="ARBA00005377"/>
    </source>
</evidence>
<dbReference type="Proteomes" id="UP000472261">
    <property type="component" value="Unplaced"/>
</dbReference>
<feature type="compositionally biased region" description="Low complexity" evidence="13">
    <location>
        <begin position="69"/>
        <end position="80"/>
    </location>
</feature>
<dbReference type="GO" id="GO:0016126">
    <property type="term" value="P:sterol biosynthetic process"/>
    <property type="evidence" value="ECO:0007669"/>
    <property type="project" value="UniProtKB-KW"/>
</dbReference>
<feature type="compositionally biased region" description="Low complexity" evidence="13">
    <location>
        <begin position="18"/>
        <end position="28"/>
    </location>
</feature>
<keyword evidence="7 14" id="KW-1133">Transmembrane helix</keyword>
<feature type="region of interest" description="Disordered" evidence="13">
    <location>
        <begin position="202"/>
        <end position="226"/>
    </location>
</feature>
<dbReference type="PANTHER" id="PTHR15451:SF19">
    <property type="entry name" value="ERGOSTEROL BIOSYNTHETIC PROTEIN 28 HOMOLOG"/>
    <property type="match status" value="1"/>
</dbReference>
<accession>A0A669Q7F9</accession>
<keyword evidence="3" id="KW-0444">Lipid biosynthesis</keyword>
<organism evidence="15 16">
    <name type="scientific">Phasianus colchicus</name>
    <name type="common">Common pheasant</name>
    <dbReference type="NCBI Taxonomy" id="9054"/>
    <lineage>
        <taxon>Eukaryota</taxon>
        <taxon>Metazoa</taxon>
        <taxon>Chordata</taxon>
        <taxon>Craniata</taxon>
        <taxon>Vertebrata</taxon>
        <taxon>Euteleostomi</taxon>
        <taxon>Archelosauria</taxon>
        <taxon>Archosauria</taxon>
        <taxon>Dinosauria</taxon>
        <taxon>Saurischia</taxon>
        <taxon>Theropoda</taxon>
        <taxon>Coelurosauria</taxon>
        <taxon>Aves</taxon>
        <taxon>Neognathae</taxon>
        <taxon>Galloanserae</taxon>
        <taxon>Galliformes</taxon>
        <taxon>Phasianidae</taxon>
        <taxon>Phasianinae</taxon>
        <taxon>Phasianus</taxon>
    </lineage>
</organism>
<dbReference type="GO" id="GO:0030674">
    <property type="term" value="F:protein-macromolecule adaptor activity"/>
    <property type="evidence" value="ECO:0007669"/>
    <property type="project" value="TreeGrafter"/>
</dbReference>
<feature type="compositionally biased region" description="Low complexity" evidence="13">
    <location>
        <begin position="47"/>
        <end position="60"/>
    </location>
</feature>
<proteinExistence type="inferred from homology"/>
<dbReference type="Ensembl" id="ENSPCLT00000013509.1">
    <property type="protein sequence ID" value="ENSPCLP00000010011.1"/>
    <property type="gene ID" value="ENSPCLG00000008256.1"/>
</dbReference>
<dbReference type="InterPro" id="IPR005352">
    <property type="entry name" value="Erg28"/>
</dbReference>
<dbReference type="Pfam" id="PF03694">
    <property type="entry name" value="Erg28"/>
    <property type="match status" value="1"/>
</dbReference>
<dbReference type="AlphaFoldDB" id="A0A669Q7F9"/>
<dbReference type="PANTHER" id="PTHR15451">
    <property type="entry name" value="ERGOSTEROL BIOSYNTHETIC PROTEIN 28-RELATED"/>
    <property type="match status" value="1"/>
</dbReference>
<evidence type="ECO:0000256" key="12">
    <source>
        <dbReference type="ARBA" id="ARBA00023221"/>
    </source>
</evidence>
<evidence type="ECO:0000256" key="9">
    <source>
        <dbReference type="ARBA" id="ARBA00023098"/>
    </source>
</evidence>
<evidence type="ECO:0000256" key="3">
    <source>
        <dbReference type="ARBA" id="ARBA00022516"/>
    </source>
</evidence>
<reference evidence="15" key="1">
    <citation type="submission" date="2025-08" db="UniProtKB">
        <authorList>
            <consortium name="Ensembl"/>
        </authorList>
    </citation>
    <scope>IDENTIFICATION</scope>
</reference>
<evidence type="ECO:0000256" key="14">
    <source>
        <dbReference type="SAM" id="Phobius"/>
    </source>
</evidence>
<feature type="region of interest" description="Disordered" evidence="13">
    <location>
        <begin position="1"/>
        <end position="180"/>
    </location>
</feature>
<feature type="compositionally biased region" description="Low complexity" evidence="13">
    <location>
        <begin position="87"/>
        <end position="99"/>
    </location>
</feature>
<protein>
    <recommendedName>
        <fullName evidence="17">Ergosterol biosynthesis 28 homolog</fullName>
    </recommendedName>
</protein>
<feature type="transmembrane region" description="Helical" evidence="14">
    <location>
        <begin position="268"/>
        <end position="286"/>
    </location>
</feature>